<feature type="compositionally biased region" description="Polar residues" evidence="1">
    <location>
        <begin position="165"/>
        <end position="177"/>
    </location>
</feature>
<organism evidence="2 3">
    <name type="scientific">Nyssa sinensis</name>
    <dbReference type="NCBI Taxonomy" id="561372"/>
    <lineage>
        <taxon>Eukaryota</taxon>
        <taxon>Viridiplantae</taxon>
        <taxon>Streptophyta</taxon>
        <taxon>Embryophyta</taxon>
        <taxon>Tracheophyta</taxon>
        <taxon>Spermatophyta</taxon>
        <taxon>Magnoliopsida</taxon>
        <taxon>eudicotyledons</taxon>
        <taxon>Gunneridae</taxon>
        <taxon>Pentapetalae</taxon>
        <taxon>asterids</taxon>
        <taxon>Cornales</taxon>
        <taxon>Nyssaceae</taxon>
        <taxon>Nyssa</taxon>
    </lineage>
</organism>
<feature type="compositionally biased region" description="Basic and acidic residues" evidence="1">
    <location>
        <begin position="121"/>
        <end position="133"/>
    </location>
</feature>
<evidence type="ECO:0000313" key="2">
    <source>
        <dbReference type="EMBL" id="KAA8528568.1"/>
    </source>
</evidence>
<evidence type="ECO:0000313" key="3">
    <source>
        <dbReference type="Proteomes" id="UP000325577"/>
    </source>
</evidence>
<sequence length="309" mass="34841">MEVMIPVPAMDFDFNSARSSPYPTAPSTPKRFGEYYFSAPNSPARISEFYQTFDWEEKLNKPRSTRLNTKYDNDFAFDLGEESKRASLSADELFDGGKIRPLKPPPTTRRSPVRSARSNSKKTEHERGRERVPDLSSSSSSHRAARSLSPFRVSEYPWEEEDQQKQSSIIPKASNTLSSSSSSKGCRKWRLKDLFLFRSASEGRAADKDPFKTYATLFKKHQDIKNGSLRSLEGSNSKRRGPAASAHELHYTVNRAVSEDLKKKTFLPYKQGILGRLAFNPAVHALANGFGVLFSLIFTSIIAHQCTEQ</sequence>
<feature type="compositionally biased region" description="Low complexity" evidence="1">
    <location>
        <begin position="135"/>
        <end position="149"/>
    </location>
</feature>
<accession>A0A5J5AEE2</accession>
<dbReference type="AlphaFoldDB" id="A0A5J5AEE2"/>
<dbReference type="Proteomes" id="UP000325577">
    <property type="component" value="Linkage Group LG21"/>
</dbReference>
<feature type="region of interest" description="Disordered" evidence="1">
    <location>
        <begin position="90"/>
        <end position="184"/>
    </location>
</feature>
<reference evidence="2 3" key="1">
    <citation type="submission" date="2019-09" db="EMBL/GenBank/DDBJ databases">
        <title>A chromosome-level genome assembly of the Chinese tupelo Nyssa sinensis.</title>
        <authorList>
            <person name="Yang X."/>
            <person name="Kang M."/>
            <person name="Yang Y."/>
            <person name="Xiong H."/>
            <person name="Wang M."/>
            <person name="Zhang Z."/>
            <person name="Wang Z."/>
            <person name="Wu H."/>
            <person name="Ma T."/>
            <person name="Liu J."/>
            <person name="Xi Z."/>
        </authorList>
    </citation>
    <scope>NUCLEOTIDE SEQUENCE [LARGE SCALE GENOMIC DNA]</scope>
    <source>
        <strain evidence="2">J267</strain>
        <tissue evidence="2">Leaf</tissue>
    </source>
</reference>
<name>A0A5J5AEE2_9ASTE</name>
<dbReference type="EMBL" id="CM018045">
    <property type="protein sequence ID" value="KAA8528568.1"/>
    <property type="molecule type" value="Genomic_DNA"/>
</dbReference>
<dbReference type="PANTHER" id="PTHR33095:SF14">
    <property type="entry name" value="AR781"/>
    <property type="match status" value="1"/>
</dbReference>
<feature type="compositionally biased region" description="Low complexity" evidence="1">
    <location>
        <begin position="108"/>
        <end position="118"/>
    </location>
</feature>
<keyword evidence="3" id="KW-1185">Reference proteome</keyword>
<gene>
    <name evidence="2" type="ORF">F0562_035923</name>
</gene>
<evidence type="ECO:0000256" key="1">
    <source>
        <dbReference type="SAM" id="MobiDB-lite"/>
    </source>
</evidence>
<dbReference type="Pfam" id="PF07816">
    <property type="entry name" value="DUF1645"/>
    <property type="match status" value="1"/>
</dbReference>
<protein>
    <submittedName>
        <fullName evidence="2">Uncharacterized protein</fullName>
    </submittedName>
</protein>
<dbReference type="InterPro" id="IPR012442">
    <property type="entry name" value="DUF1645_plant"/>
</dbReference>
<proteinExistence type="predicted"/>
<dbReference type="OrthoDB" id="667051at2759"/>
<dbReference type="PANTHER" id="PTHR33095">
    <property type="entry name" value="OS07G0619500 PROTEIN"/>
    <property type="match status" value="1"/>
</dbReference>